<comment type="caution">
    <text evidence="7">Lacks conserved residue(s) required for the propagation of feature annotation.</text>
</comment>
<keyword evidence="9" id="KW-1185">Reference proteome</keyword>
<evidence type="ECO:0000256" key="7">
    <source>
        <dbReference type="RuleBase" id="RU362044"/>
    </source>
</evidence>
<keyword evidence="5 7" id="KW-1133">Transmembrane helix</keyword>
<evidence type="ECO:0000256" key="4">
    <source>
        <dbReference type="ARBA" id="ARBA00022692"/>
    </source>
</evidence>
<accession>A0AAX4HT37</accession>
<dbReference type="RefSeq" id="WP_321398006.1">
    <property type="nucleotide sequence ID" value="NZ_CP139487.1"/>
</dbReference>
<sequence>MNVKAIVENRITDVGQSVMDLIQGLGDFTTFTMKTIFWTFKPPFRFRLLFDQIYFMGNKSVFIIFLTSSFTGAVFAFQIYLGMKAINTDSFIGPIVTIALAKELAPVLSGLVVAGRCGAAMAAQIGSMKVTEQIDALEVMGINSYQYLAVPRILGAMLSMPLLSGIFLLIGYWGSWLIGVKVIQIDETLYTAKISDFMNLSMVAEGLIKATVFGYLIGIIGTYQGFNVQGGAEGVGRGTNMAVVWGMITVLVVDFFLTSFLAKIL</sequence>
<dbReference type="Proteomes" id="UP001324634">
    <property type="component" value="Chromosome"/>
</dbReference>
<evidence type="ECO:0000256" key="2">
    <source>
        <dbReference type="ARBA" id="ARBA00007556"/>
    </source>
</evidence>
<feature type="transmembrane region" description="Helical" evidence="7">
    <location>
        <begin position="153"/>
        <end position="179"/>
    </location>
</feature>
<evidence type="ECO:0000256" key="1">
    <source>
        <dbReference type="ARBA" id="ARBA00004141"/>
    </source>
</evidence>
<dbReference type="KEGG" id="psti:SOO65_05190"/>
<keyword evidence="4 7" id="KW-0812">Transmembrane</keyword>
<dbReference type="EMBL" id="CP139487">
    <property type="protein sequence ID" value="WPU66135.1"/>
    <property type="molecule type" value="Genomic_DNA"/>
</dbReference>
<reference evidence="8 9" key="1">
    <citation type="submission" date="2023-11" db="EMBL/GenBank/DDBJ databases">
        <title>Peredibacter starrii A3.12.</title>
        <authorList>
            <person name="Mitchell R.J."/>
        </authorList>
    </citation>
    <scope>NUCLEOTIDE SEQUENCE [LARGE SCALE GENOMIC DNA]</scope>
    <source>
        <strain evidence="8 9">A3.12</strain>
    </source>
</reference>
<gene>
    <name evidence="8" type="ORF">SOO65_05190</name>
</gene>
<feature type="transmembrane region" description="Helical" evidence="7">
    <location>
        <begin position="243"/>
        <end position="262"/>
    </location>
</feature>
<evidence type="ECO:0000313" key="9">
    <source>
        <dbReference type="Proteomes" id="UP001324634"/>
    </source>
</evidence>
<dbReference type="GO" id="GO:0005548">
    <property type="term" value="F:phospholipid transporter activity"/>
    <property type="evidence" value="ECO:0007669"/>
    <property type="project" value="TreeGrafter"/>
</dbReference>
<feature type="transmembrane region" description="Helical" evidence="7">
    <location>
        <begin position="200"/>
        <end position="223"/>
    </location>
</feature>
<dbReference type="InterPro" id="IPR003453">
    <property type="entry name" value="ABC_MlaE_roteobac"/>
</dbReference>
<evidence type="ECO:0000313" key="8">
    <source>
        <dbReference type="EMBL" id="WPU66135.1"/>
    </source>
</evidence>
<evidence type="ECO:0000256" key="5">
    <source>
        <dbReference type="ARBA" id="ARBA00022989"/>
    </source>
</evidence>
<dbReference type="PANTHER" id="PTHR30188">
    <property type="entry name" value="ABC TRANSPORTER PERMEASE PROTEIN-RELATED"/>
    <property type="match status" value="1"/>
</dbReference>
<evidence type="ECO:0000256" key="3">
    <source>
        <dbReference type="ARBA" id="ARBA00022448"/>
    </source>
</evidence>
<name>A0AAX4HT37_9BACT</name>
<evidence type="ECO:0000256" key="6">
    <source>
        <dbReference type="ARBA" id="ARBA00023136"/>
    </source>
</evidence>
<dbReference type="GO" id="GO:0043190">
    <property type="term" value="C:ATP-binding cassette (ABC) transporter complex"/>
    <property type="evidence" value="ECO:0007669"/>
    <property type="project" value="InterPro"/>
</dbReference>
<organism evidence="8 9">
    <name type="scientific">Peredibacter starrii</name>
    <dbReference type="NCBI Taxonomy" id="28202"/>
    <lineage>
        <taxon>Bacteria</taxon>
        <taxon>Pseudomonadati</taxon>
        <taxon>Bdellovibrionota</taxon>
        <taxon>Bacteriovoracia</taxon>
        <taxon>Bacteriovoracales</taxon>
        <taxon>Bacteriovoracaceae</taxon>
        <taxon>Peredibacter</taxon>
    </lineage>
</organism>
<dbReference type="InterPro" id="IPR030802">
    <property type="entry name" value="Permease_MalE"/>
</dbReference>
<keyword evidence="3" id="KW-0813">Transport</keyword>
<dbReference type="Pfam" id="PF02405">
    <property type="entry name" value="MlaE"/>
    <property type="match status" value="1"/>
</dbReference>
<protein>
    <submittedName>
        <fullName evidence="8">ABC transporter permease</fullName>
    </submittedName>
</protein>
<keyword evidence="6 7" id="KW-0472">Membrane</keyword>
<feature type="transmembrane region" description="Helical" evidence="7">
    <location>
        <begin position="61"/>
        <end position="81"/>
    </location>
</feature>
<dbReference type="NCBIfam" id="TIGR00056">
    <property type="entry name" value="MlaE family lipid ABC transporter permease subunit"/>
    <property type="match status" value="1"/>
</dbReference>
<proteinExistence type="inferred from homology"/>
<comment type="subcellular location">
    <subcellularLocation>
        <location evidence="1">Membrane</location>
        <topology evidence="1">Multi-pass membrane protein</topology>
    </subcellularLocation>
</comment>
<dbReference type="AlphaFoldDB" id="A0AAX4HT37"/>
<comment type="similarity">
    <text evidence="2 7">Belongs to the MlaE permease family.</text>
</comment>
<dbReference type="PANTHER" id="PTHR30188:SF4">
    <property type="entry name" value="PROTEIN TRIGALACTOSYLDIACYLGLYCEROL 1, CHLOROPLASTIC"/>
    <property type="match status" value="1"/>
</dbReference>